<sequence length="274" mass="28873">MSGLVSLPSDGTPARRAPPRPIGPWLGKAAFLLLPLAAWHLLVLSGKVGPEVLPRLDATLLRLAALIAAGDVPARIGETLTGWAISLLIATSIAVPLGILLGSSAFARQSSRLLVDAVRSVPPLGLIPLALLLFGARRQTELMVTVPTMLWPIMLQVSHGVRDIDPMLVETGRAFRLPKATLLRHVLMPAVTPYLITGLRLAAVMGLLLCIGIEVLTYVPGVGAAIAVAQSVGAVLDVYAYTLVAIGLGVAMTLATYLAEGLLVPWSPARRRRP</sequence>
<dbReference type="RefSeq" id="WP_091833339.1">
    <property type="nucleotide sequence ID" value="NZ_FOAN01000003.1"/>
</dbReference>
<evidence type="ECO:0000256" key="4">
    <source>
        <dbReference type="ARBA" id="ARBA00022692"/>
    </source>
</evidence>
<keyword evidence="2 7" id="KW-0813">Transport</keyword>
<dbReference type="AlphaFoldDB" id="A0A1H7NZ07"/>
<dbReference type="InterPro" id="IPR000515">
    <property type="entry name" value="MetI-like"/>
</dbReference>
<evidence type="ECO:0000256" key="2">
    <source>
        <dbReference type="ARBA" id="ARBA00022448"/>
    </source>
</evidence>
<dbReference type="CDD" id="cd06261">
    <property type="entry name" value="TM_PBP2"/>
    <property type="match status" value="1"/>
</dbReference>
<feature type="transmembrane region" description="Helical" evidence="7">
    <location>
        <begin position="80"/>
        <end position="101"/>
    </location>
</feature>
<dbReference type="PROSITE" id="PS50928">
    <property type="entry name" value="ABC_TM1"/>
    <property type="match status" value="1"/>
</dbReference>
<dbReference type="PANTHER" id="PTHR30151">
    <property type="entry name" value="ALKANE SULFONATE ABC TRANSPORTER-RELATED, MEMBRANE SUBUNIT"/>
    <property type="match status" value="1"/>
</dbReference>
<feature type="transmembrane region" description="Helical" evidence="7">
    <location>
        <begin position="215"/>
        <end position="232"/>
    </location>
</feature>
<evidence type="ECO:0000256" key="5">
    <source>
        <dbReference type="ARBA" id="ARBA00022989"/>
    </source>
</evidence>
<evidence type="ECO:0000313" key="10">
    <source>
        <dbReference type="Proteomes" id="UP000199664"/>
    </source>
</evidence>
<dbReference type="GO" id="GO:0005886">
    <property type="term" value="C:plasma membrane"/>
    <property type="evidence" value="ECO:0007669"/>
    <property type="project" value="UniProtKB-SubCell"/>
</dbReference>
<dbReference type="OrthoDB" id="8443696at2"/>
<keyword evidence="10" id="KW-1185">Reference proteome</keyword>
<evidence type="ECO:0000256" key="1">
    <source>
        <dbReference type="ARBA" id="ARBA00004651"/>
    </source>
</evidence>
<evidence type="ECO:0000256" key="3">
    <source>
        <dbReference type="ARBA" id="ARBA00022475"/>
    </source>
</evidence>
<name>A0A1H7NZ07_9HYPH</name>
<organism evidence="9 10">
    <name type="scientific">Bosea lupini</name>
    <dbReference type="NCBI Taxonomy" id="1036779"/>
    <lineage>
        <taxon>Bacteria</taxon>
        <taxon>Pseudomonadati</taxon>
        <taxon>Pseudomonadota</taxon>
        <taxon>Alphaproteobacteria</taxon>
        <taxon>Hyphomicrobiales</taxon>
        <taxon>Boseaceae</taxon>
        <taxon>Bosea</taxon>
    </lineage>
</organism>
<evidence type="ECO:0000313" key="9">
    <source>
        <dbReference type="EMBL" id="SEL28494.1"/>
    </source>
</evidence>
<keyword evidence="6 7" id="KW-0472">Membrane</keyword>
<dbReference type="SUPFAM" id="SSF161098">
    <property type="entry name" value="MetI-like"/>
    <property type="match status" value="1"/>
</dbReference>
<feature type="transmembrane region" description="Helical" evidence="7">
    <location>
        <begin position="25"/>
        <end position="44"/>
    </location>
</feature>
<dbReference type="GO" id="GO:0055085">
    <property type="term" value="P:transmembrane transport"/>
    <property type="evidence" value="ECO:0007669"/>
    <property type="project" value="InterPro"/>
</dbReference>
<feature type="domain" description="ABC transmembrane type-1" evidence="8">
    <location>
        <begin position="76"/>
        <end position="263"/>
    </location>
</feature>
<proteinExistence type="inferred from homology"/>
<dbReference type="EMBL" id="FOAN01000003">
    <property type="protein sequence ID" value="SEL28494.1"/>
    <property type="molecule type" value="Genomic_DNA"/>
</dbReference>
<evidence type="ECO:0000256" key="7">
    <source>
        <dbReference type="RuleBase" id="RU363032"/>
    </source>
</evidence>
<comment type="similarity">
    <text evidence="7">Belongs to the binding-protein-dependent transport system permease family.</text>
</comment>
<evidence type="ECO:0000256" key="6">
    <source>
        <dbReference type="ARBA" id="ARBA00023136"/>
    </source>
</evidence>
<comment type="subcellular location">
    <subcellularLocation>
        <location evidence="1 7">Cell membrane</location>
        <topology evidence="1 7">Multi-pass membrane protein</topology>
    </subcellularLocation>
</comment>
<keyword evidence="3" id="KW-1003">Cell membrane</keyword>
<dbReference type="Proteomes" id="UP000199664">
    <property type="component" value="Unassembled WGS sequence"/>
</dbReference>
<protein>
    <submittedName>
        <fullName evidence="9">ABC-type nitrate/sulfonate/bicarbonate transport system, permease component</fullName>
    </submittedName>
</protein>
<dbReference type="Pfam" id="PF00528">
    <property type="entry name" value="BPD_transp_1"/>
    <property type="match status" value="1"/>
</dbReference>
<reference evidence="10" key="1">
    <citation type="submission" date="2016-10" db="EMBL/GenBank/DDBJ databases">
        <authorList>
            <person name="Varghese N."/>
            <person name="Submissions S."/>
        </authorList>
    </citation>
    <scope>NUCLEOTIDE SEQUENCE [LARGE SCALE GENOMIC DNA]</scope>
    <source>
        <strain evidence="10">LMG 26383,CCUG 61248,R- 45681</strain>
    </source>
</reference>
<keyword evidence="5 7" id="KW-1133">Transmembrane helix</keyword>
<gene>
    <name evidence="9" type="ORF">SAMN04515666_103303</name>
</gene>
<dbReference type="Gene3D" id="1.10.3720.10">
    <property type="entry name" value="MetI-like"/>
    <property type="match status" value="1"/>
</dbReference>
<keyword evidence="4 7" id="KW-0812">Transmembrane</keyword>
<dbReference type="PANTHER" id="PTHR30151:SF0">
    <property type="entry name" value="ABC TRANSPORTER PERMEASE PROTEIN MJ0413-RELATED"/>
    <property type="match status" value="1"/>
</dbReference>
<accession>A0A1H7NZ07</accession>
<dbReference type="STRING" id="1036779.SAMN04515666_103303"/>
<evidence type="ECO:0000259" key="8">
    <source>
        <dbReference type="PROSITE" id="PS50928"/>
    </source>
</evidence>
<feature type="transmembrane region" description="Helical" evidence="7">
    <location>
        <begin position="238"/>
        <end position="264"/>
    </location>
</feature>
<dbReference type="InterPro" id="IPR035906">
    <property type="entry name" value="MetI-like_sf"/>
</dbReference>